<dbReference type="EMBL" id="PKPP01003123">
    <property type="protein sequence ID" value="PWA71165.1"/>
    <property type="molecule type" value="Genomic_DNA"/>
</dbReference>
<dbReference type="STRING" id="35608.A0A2U1NCB2"/>
<dbReference type="InterPro" id="IPR032675">
    <property type="entry name" value="LRR_dom_sf"/>
</dbReference>
<keyword evidence="5" id="KW-0325">Glycoprotein</keyword>
<dbReference type="InterPro" id="IPR050647">
    <property type="entry name" value="Plant_LRR-RLKs"/>
</dbReference>
<accession>A0A2U1NCB2</accession>
<evidence type="ECO:0000313" key="6">
    <source>
        <dbReference type="EMBL" id="PWA71165.1"/>
    </source>
</evidence>
<proteinExistence type="predicted"/>
<keyword evidence="1" id="KW-0433">Leucine-rich repeat</keyword>
<evidence type="ECO:0000313" key="7">
    <source>
        <dbReference type="Proteomes" id="UP000245207"/>
    </source>
</evidence>
<dbReference type="GO" id="GO:0033612">
    <property type="term" value="F:receptor serine/threonine kinase binding"/>
    <property type="evidence" value="ECO:0007669"/>
    <property type="project" value="TreeGrafter"/>
</dbReference>
<organism evidence="6 7">
    <name type="scientific">Artemisia annua</name>
    <name type="common">Sweet wormwood</name>
    <dbReference type="NCBI Taxonomy" id="35608"/>
    <lineage>
        <taxon>Eukaryota</taxon>
        <taxon>Viridiplantae</taxon>
        <taxon>Streptophyta</taxon>
        <taxon>Embryophyta</taxon>
        <taxon>Tracheophyta</taxon>
        <taxon>Spermatophyta</taxon>
        <taxon>Magnoliopsida</taxon>
        <taxon>eudicotyledons</taxon>
        <taxon>Gunneridae</taxon>
        <taxon>Pentapetalae</taxon>
        <taxon>asterids</taxon>
        <taxon>campanulids</taxon>
        <taxon>Asterales</taxon>
        <taxon>Asteraceae</taxon>
        <taxon>Asteroideae</taxon>
        <taxon>Anthemideae</taxon>
        <taxon>Artemisiinae</taxon>
        <taxon>Artemisia</taxon>
    </lineage>
</organism>
<dbReference type="GO" id="GO:0005524">
    <property type="term" value="F:ATP binding"/>
    <property type="evidence" value="ECO:0007669"/>
    <property type="project" value="UniProtKB-KW"/>
</dbReference>
<dbReference type="Proteomes" id="UP000245207">
    <property type="component" value="Unassembled WGS sequence"/>
</dbReference>
<sequence>MPILWLTEFFKNHERVHWGFKGHYSEKFISLQTGSCSGSVHVIGGGRRVLSLLLPPALEYEHFKVPWGFKGHYSEKFISLQTGSCSGSVLLANSNGRLLGLSTQPVVIGQAIVLTGELPPEICNGGKLYYLVAINNLLTGVLPERYAKCVSLGHFRLGPNRLSGKIPKQSFGLPLVSMVDLSYNFFSSPIPKAIGNARNLSEFFYKVFVSLELSLLIFHNFQFY</sequence>
<name>A0A2U1NCB2_ARTAN</name>
<protein>
    <submittedName>
        <fullName evidence="6">Leucine-rich repeat-containing protein</fullName>
    </submittedName>
</protein>
<dbReference type="PANTHER" id="PTHR48056">
    <property type="entry name" value="LRR RECEPTOR-LIKE SERINE/THREONINE-PROTEIN KINASE-RELATED"/>
    <property type="match status" value="1"/>
</dbReference>
<evidence type="ECO:0000256" key="3">
    <source>
        <dbReference type="ARBA" id="ARBA00022741"/>
    </source>
</evidence>
<dbReference type="SUPFAM" id="SSF52058">
    <property type="entry name" value="L domain-like"/>
    <property type="match status" value="1"/>
</dbReference>
<dbReference type="Gene3D" id="3.80.10.10">
    <property type="entry name" value="Ribonuclease Inhibitor"/>
    <property type="match status" value="1"/>
</dbReference>
<reference evidence="6 7" key="1">
    <citation type="journal article" date="2018" name="Mol. Plant">
        <title>The genome of Artemisia annua provides insight into the evolution of Asteraceae family and artemisinin biosynthesis.</title>
        <authorList>
            <person name="Shen Q."/>
            <person name="Zhang L."/>
            <person name="Liao Z."/>
            <person name="Wang S."/>
            <person name="Yan T."/>
            <person name="Shi P."/>
            <person name="Liu M."/>
            <person name="Fu X."/>
            <person name="Pan Q."/>
            <person name="Wang Y."/>
            <person name="Lv Z."/>
            <person name="Lu X."/>
            <person name="Zhang F."/>
            <person name="Jiang W."/>
            <person name="Ma Y."/>
            <person name="Chen M."/>
            <person name="Hao X."/>
            <person name="Li L."/>
            <person name="Tang Y."/>
            <person name="Lv G."/>
            <person name="Zhou Y."/>
            <person name="Sun X."/>
            <person name="Brodelius P.E."/>
            <person name="Rose J.K.C."/>
            <person name="Tang K."/>
        </authorList>
    </citation>
    <scope>NUCLEOTIDE SEQUENCE [LARGE SCALE GENOMIC DNA]</scope>
    <source>
        <strain evidence="7">cv. Huhao1</strain>
        <tissue evidence="6">Leaf</tissue>
    </source>
</reference>
<keyword evidence="4" id="KW-0067">ATP-binding</keyword>
<dbReference type="PANTHER" id="PTHR48056:SF81">
    <property type="entry name" value="RECEPTOR PROTEIN-TYROSINE KINASE CEPR1"/>
    <property type="match status" value="1"/>
</dbReference>
<comment type="caution">
    <text evidence="6">The sequence shown here is derived from an EMBL/GenBank/DDBJ whole genome shotgun (WGS) entry which is preliminary data.</text>
</comment>
<evidence type="ECO:0000256" key="4">
    <source>
        <dbReference type="ARBA" id="ARBA00022840"/>
    </source>
</evidence>
<evidence type="ECO:0000256" key="5">
    <source>
        <dbReference type="ARBA" id="ARBA00023180"/>
    </source>
</evidence>
<keyword evidence="3" id="KW-0547">Nucleotide-binding</keyword>
<keyword evidence="7" id="KW-1185">Reference proteome</keyword>
<evidence type="ECO:0000256" key="1">
    <source>
        <dbReference type="ARBA" id="ARBA00022614"/>
    </source>
</evidence>
<evidence type="ECO:0000256" key="2">
    <source>
        <dbReference type="ARBA" id="ARBA00022737"/>
    </source>
</evidence>
<gene>
    <name evidence="6" type="ORF">CTI12_AA234440</name>
</gene>
<keyword evidence="2" id="KW-0677">Repeat</keyword>
<dbReference type="AlphaFoldDB" id="A0A2U1NCB2"/>